<dbReference type="Proteomes" id="UP000195807">
    <property type="component" value="Plasmid pCME4A9I"/>
</dbReference>
<keyword evidence="4" id="KW-1185">Reference proteome</keyword>
<dbReference type="EMBL" id="CP019603">
    <property type="protein sequence ID" value="ARU17983.1"/>
    <property type="molecule type" value="Genomic_DNA"/>
</dbReference>
<dbReference type="RefSeq" id="WP_066850463.1">
    <property type="nucleotide sequence ID" value="NZ_CP019603.1"/>
</dbReference>
<name>A0A1Z1FGX6_9SPHN</name>
<organism evidence="2 4">
    <name type="scientific">Croceicoccus marinus</name>
    <dbReference type="NCBI Taxonomy" id="450378"/>
    <lineage>
        <taxon>Bacteria</taxon>
        <taxon>Pseudomonadati</taxon>
        <taxon>Pseudomonadota</taxon>
        <taxon>Alphaproteobacteria</taxon>
        <taxon>Sphingomonadales</taxon>
        <taxon>Erythrobacteraceae</taxon>
        <taxon>Croceicoccus</taxon>
    </lineage>
</organism>
<dbReference type="InterPro" id="IPR012312">
    <property type="entry name" value="Hemerythrin-like"/>
</dbReference>
<evidence type="ECO:0000313" key="3">
    <source>
        <dbReference type="EMBL" id="QNE07488.1"/>
    </source>
</evidence>
<proteinExistence type="predicted"/>
<geneLocation type="plasmid" evidence="2">
    <name>pCME4A9I</name>
</geneLocation>
<dbReference type="OrthoDB" id="7061066at2"/>
<evidence type="ECO:0000313" key="4">
    <source>
        <dbReference type="Proteomes" id="UP000195807"/>
    </source>
</evidence>
<dbReference type="Pfam" id="PF01814">
    <property type="entry name" value="Hemerythrin"/>
    <property type="match status" value="1"/>
</dbReference>
<evidence type="ECO:0000313" key="5">
    <source>
        <dbReference type="Proteomes" id="UP000515297"/>
    </source>
</evidence>
<geneLocation type="plasmid" evidence="3 5">
    <name>plas1</name>
</geneLocation>
<dbReference type="Proteomes" id="UP000515297">
    <property type="component" value="Plasmid plas1"/>
</dbReference>
<gene>
    <name evidence="2" type="ORF">A9D14_16855</name>
    <name evidence="3" type="ORF">H4O24_16570</name>
</gene>
<reference evidence="3 5" key="2">
    <citation type="submission" date="2020-08" db="EMBL/GenBank/DDBJ databases">
        <authorList>
            <person name="Liu G."/>
            <person name="Sun C."/>
        </authorList>
    </citation>
    <scope>NUCLEOTIDE SEQUENCE [LARGE SCALE GENOMIC DNA]</scope>
    <source>
        <strain evidence="3 5">OT19</strain>
        <plasmid evidence="3 5">plas1</plasmid>
    </source>
</reference>
<dbReference type="STRING" id="450378.GCA_001661675_03388"/>
<evidence type="ECO:0000259" key="1">
    <source>
        <dbReference type="Pfam" id="PF01814"/>
    </source>
</evidence>
<dbReference type="EMBL" id="CP060053">
    <property type="protein sequence ID" value="QNE07488.1"/>
    <property type="molecule type" value="Genomic_DNA"/>
</dbReference>
<dbReference type="AlphaFoldDB" id="A0A1Z1FGX6"/>
<sequence>MSFLDKLAAAIAPAASKEDRAEARRKAEALAGREEWIGLIVQQHKQIETLISEAATAPGADARRKAVREFERVLTGHATAEEAVLYPDMAEFSGKTHAGMGYEEHAMTKIQVAKLEKLDPMSDEWREKIDHIRSALEQHMYQEEGSWMPDLAEKLPQIDRTRLTERFVEEYERYCGDGSARQGAMAGAVQR</sequence>
<dbReference type="Gene3D" id="1.20.120.520">
    <property type="entry name" value="nmb1532 protein domain like"/>
    <property type="match status" value="1"/>
</dbReference>
<feature type="domain" description="Hemerythrin-like" evidence="1">
    <location>
        <begin position="39"/>
        <end position="149"/>
    </location>
</feature>
<keyword evidence="2" id="KW-0614">Plasmid</keyword>
<protein>
    <submittedName>
        <fullName evidence="3">Hemerythrin domain-containing protein</fullName>
    </submittedName>
</protein>
<dbReference type="KEGG" id="cman:A9D14_16855"/>
<dbReference type="PANTHER" id="PTHR35585">
    <property type="entry name" value="HHE DOMAIN PROTEIN (AFU_ORTHOLOGUE AFUA_4G00730)"/>
    <property type="match status" value="1"/>
</dbReference>
<accession>A0A1Z1FGX6</accession>
<geneLocation type="plasmid" evidence="4">
    <name>pcme4a9i</name>
</geneLocation>
<evidence type="ECO:0000313" key="2">
    <source>
        <dbReference type="EMBL" id="ARU17983.1"/>
    </source>
</evidence>
<reference evidence="2 4" key="1">
    <citation type="submission" date="2017-01" db="EMBL/GenBank/DDBJ databases">
        <title>Complete genome sequence of esterase-producing bacterium Croceicoccus marinus E4A9.</title>
        <authorList>
            <person name="Wu Y.-H."/>
            <person name="Cheng H."/>
            <person name="Xu L."/>
            <person name="Huo Y.-Y."/>
            <person name="Wang C.-S."/>
            <person name="Xu X.-W."/>
        </authorList>
    </citation>
    <scope>NUCLEOTIDE SEQUENCE [LARGE SCALE GENOMIC DNA]</scope>
    <source>
        <strain evidence="2 4">E4A9</strain>
        <plasmid evidence="2">pCME4A9I</plasmid>
        <plasmid evidence="4">Plasmid pcme4a9i</plasmid>
    </source>
</reference>
<dbReference type="PANTHER" id="PTHR35585:SF1">
    <property type="entry name" value="HHE DOMAIN PROTEIN (AFU_ORTHOLOGUE AFUA_4G00730)"/>
    <property type="match status" value="1"/>
</dbReference>